<dbReference type="Proteomes" id="UP001651158">
    <property type="component" value="Unassembled WGS sequence"/>
</dbReference>
<organism evidence="1 2">
    <name type="scientific">Taenia crassiceps</name>
    <dbReference type="NCBI Taxonomy" id="6207"/>
    <lineage>
        <taxon>Eukaryota</taxon>
        <taxon>Metazoa</taxon>
        <taxon>Spiralia</taxon>
        <taxon>Lophotrochozoa</taxon>
        <taxon>Platyhelminthes</taxon>
        <taxon>Cestoda</taxon>
        <taxon>Eucestoda</taxon>
        <taxon>Cyclophyllidea</taxon>
        <taxon>Taeniidae</taxon>
        <taxon>Taenia</taxon>
    </lineage>
</organism>
<dbReference type="EMBL" id="JAKROA010000001">
    <property type="protein sequence ID" value="KAL5113078.1"/>
    <property type="molecule type" value="Genomic_DNA"/>
</dbReference>
<protein>
    <recommendedName>
        <fullName evidence="3">Secreted protein</fullName>
    </recommendedName>
</protein>
<accession>A0ABR4QW66</accession>
<comment type="caution">
    <text evidence="1">The sequence shown here is derived from an EMBL/GenBank/DDBJ whole genome shotgun (WGS) entry which is preliminary data.</text>
</comment>
<evidence type="ECO:0000313" key="2">
    <source>
        <dbReference type="Proteomes" id="UP001651158"/>
    </source>
</evidence>
<proteinExistence type="predicted"/>
<evidence type="ECO:0000313" key="1">
    <source>
        <dbReference type="EMBL" id="KAL5113078.1"/>
    </source>
</evidence>
<name>A0ABR4QW66_9CEST</name>
<keyword evidence="2" id="KW-1185">Reference proteome</keyword>
<reference evidence="1 2" key="1">
    <citation type="journal article" date="2022" name="Front. Cell. Infect. Microbiol.">
        <title>The Genomes of Two Strains of Taenia crassiceps the Animal Model for the Study of Human Cysticercosis.</title>
        <authorList>
            <person name="Bobes R.J."/>
            <person name="Estrada K."/>
            <person name="Rios-Valencia D.G."/>
            <person name="Calderon-Gallegos A."/>
            <person name="de la Torre P."/>
            <person name="Carrero J.C."/>
            <person name="Sanchez-Flores A."/>
            <person name="Laclette J.P."/>
        </authorList>
    </citation>
    <scope>NUCLEOTIDE SEQUENCE [LARGE SCALE GENOMIC DNA]</scope>
    <source>
        <strain evidence="1">WFUcys</strain>
    </source>
</reference>
<sequence length="112" mass="12759">MLVLIRCVAIIFVALFLKWAKNVRLHRPSHSESRQSTLEALWPLLAGQQGKQWISMKSAVKRAKKCGTIAKELVRWPTVLLLVEALQPVVQMAMPDSELISTARKRWRLGVM</sequence>
<evidence type="ECO:0008006" key="3">
    <source>
        <dbReference type="Google" id="ProtNLM"/>
    </source>
</evidence>
<gene>
    <name evidence="1" type="ORF">TcWFU_010223</name>
</gene>